<sequence>MQHVRLAGPGSGAEKYDILTALAVKGLAASGVMQTSVLRLMALVTARYNWARDEVTIGQREMAQLWSVDERTAKRETKRLLAAGFLRLKRPGVKGRVAAYSLDMGALYRQTEDLWDRVGPDFVERMAARHAVPVPPPDRPAVAPPRQAEAPDGPWGRALRLLEYSQPAHFASWFSRLTVAAHHEDELTLRAPSPFAAQYIATHLMKELDACVRACFGASCRCKVVGNG</sequence>
<protein>
    <submittedName>
        <fullName evidence="2">DnaA-like protein</fullName>
    </submittedName>
</protein>
<dbReference type="AlphaFoldDB" id="A0A285CVY8"/>
<organism evidence="2 3">
    <name type="scientific">Cereibacter ovatus</name>
    <dbReference type="NCBI Taxonomy" id="439529"/>
    <lineage>
        <taxon>Bacteria</taxon>
        <taxon>Pseudomonadati</taxon>
        <taxon>Pseudomonadota</taxon>
        <taxon>Alphaproteobacteria</taxon>
        <taxon>Rhodobacterales</taxon>
        <taxon>Paracoccaceae</taxon>
        <taxon>Cereibacter</taxon>
    </lineage>
</organism>
<evidence type="ECO:0000313" key="3">
    <source>
        <dbReference type="Proteomes" id="UP000219467"/>
    </source>
</evidence>
<dbReference type="EMBL" id="OAOQ01000008">
    <property type="protein sequence ID" value="SNX71103.1"/>
    <property type="molecule type" value="Genomic_DNA"/>
</dbReference>
<dbReference type="OrthoDB" id="7657434at2"/>
<evidence type="ECO:0000259" key="1">
    <source>
        <dbReference type="Pfam" id="PF11638"/>
    </source>
</evidence>
<dbReference type="InterPro" id="IPR024633">
    <property type="entry name" value="DnaA_N_dom"/>
</dbReference>
<dbReference type="InterPro" id="IPR038454">
    <property type="entry name" value="DnaA_N_sf"/>
</dbReference>
<gene>
    <name evidence="2" type="ORF">SAMN05878503_10856</name>
</gene>
<dbReference type="Gene3D" id="3.30.300.180">
    <property type="match status" value="1"/>
</dbReference>
<accession>A0A285CVY8</accession>
<proteinExistence type="predicted"/>
<dbReference type="RefSeq" id="WP_097030639.1">
    <property type="nucleotide sequence ID" value="NZ_OAOQ01000008.1"/>
</dbReference>
<dbReference type="Proteomes" id="UP000219467">
    <property type="component" value="Unassembled WGS sequence"/>
</dbReference>
<reference evidence="3" key="1">
    <citation type="submission" date="2017-08" db="EMBL/GenBank/DDBJ databases">
        <authorList>
            <person name="Varghese N."/>
            <person name="Submissions S."/>
        </authorList>
    </citation>
    <scope>NUCLEOTIDE SEQUENCE [LARGE SCALE GENOMIC DNA]</scope>
    <source>
        <strain evidence="3">JA234</strain>
    </source>
</reference>
<feature type="domain" description="DnaA N-terminal" evidence="1">
    <location>
        <begin position="162"/>
        <end position="213"/>
    </location>
</feature>
<name>A0A285CVY8_9RHOB</name>
<keyword evidence="3" id="KW-1185">Reference proteome</keyword>
<evidence type="ECO:0000313" key="2">
    <source>
        <dbReference type="EMBL" id="SNX71103.1"/>
    </source>
</evidence>
<dbReference type="Pfam" id="PF11638">
    <property type="entry name" value="DnaA_N"/>
    <property type="match status" value="1"/>
</dbReference>